<evidence type="ECO:0000313" key="1">
    <source>
        <dbReference type="EMBL" id="CAH2066539.1"/>
    </source>
</evidence>
<reference evidence="1" key="1">
    <citation type="submission" date="2022-03" db="EMBL/GenBank/DDBJ databases">
        <authorList>
            <person name="Martin H S."/>
        </authorList>
    </citation>
    <scope>NUCLEOTIDE SEQUENCE</scope>
</reference>
<accession>A0ABN8IWX5</accession>
<feature type="non-terminal residue" evidence="1">
    <location>
        <position position="69"/>
    </location>
</feature>
<proteinExistence type="predicted"/>
<sequence length="69" mass="8441">MRYHCTEFNTHSRYQRKKLFDSTKAAEEASLNKPYNNEDIFTLRIEEKLNQFRIEMRDLDKAATRWALR</sequence>
<organism evidence="1 2">
    <name type="scientific">Iphiclides podalirius</name>
    <name type="common">scarce swallowtail</name>
    <dbReference type="NCBI Taxonomy" id="110791"/>
    <lineage>
        <taxon>Eukaryota</taxon>
        <taxon>Metazoa</taxon>
        <taxon>Ecdysozoa</taxon>
        <taxon>Arthropoda</taxon>
        <taxon>Hexapoda</taxon>
        <taxon>Insecta</taxon>
        <taxon>Pterygota</taxon>
        <taxon>Neoptera</taxon>
        <taxon>Endopterygota</taxon>
        <taxon>Lepidoptera</taxon>
        <taxon>Glossata</taxon>
        <taxon>Ditrysia</taxon>
        <taxon>Papilionoidea</taxon>
        <taxon>Papilionidae</taxon>
        <taxon>Papilioninae</taxon>
        <taxon>Iphiclides</taxon>
    </lineage>
</organism>
<name>A0ABN8IWX5_9NEOP</name>
<dbReference type="EMBL" id="OW152816">
    <property type="protein sequence ID" value="CAH2066539.1"/>
    <property type="molecule type" value="Genomic_DNA"/>
</dbReference>
<protein>
    <submittedName>
        <fullName evidence="1">Uncharacterized protein</fullName>
    </submittedName>
</protein>
<evidence type="ECO:0000313" key="2">
    <source>
        <dbReference type="Proteomes" id="UP000837857"/>
    </source>
</evidence>
<keyword evidence="2" id="KW-1185">Reference proteome</keyword>
<gene>
    <name evidence="1" type="ORF">IPOD504_LOCUS13475</name>
</gene>
<dbReference type="Proteomes" id="UP000837857">
    <property type="component" value="Chromosome 4"/>
</dbReference>